<evidence type="ECO:0000313" key="2">
    <source>
        <dbReference type="Proteomes" id="UP000034837"/>
    </source>
</evidence>
<dbReference type="EMBL" id="LCDO01000047">
    <property type="protein sequence ID" value="KKS53698.1"/>
    <property type="molecule type" value="Genomic_DNA"/>
</dbReference>
<name>A0A0G1CVQ4_9BACT</name>
<dbReference type="Proteomes" id="UP000034837">
    <property type="component" value="Unassembled WGS sequence"/>
</dbReference>
<reference evidence="1 2" key="1">
    <citation type="journal article" date="2015" name="Nature">
        <title>rRNA introns, odd ribosomes, and small enigmatic genomes across a large radiation of phyla.</title>
        <authorList>
            <person name="Brown C.T."/>
            <person name="Hug L.A."/>
            <person name="Thomas B.C."/>
            <person name="Sharon I."/>
            <person name="Castelle C.J."/>
            <person name="Singh A."/>
            <person name="Wilkins M.J."/>
            <person name="Williams K.H."/>
            <person name="Banfield J.F."/>
        </authorList>
    </citation>
    <scope>NUCLEOTIDE SEQUENCE [LARGE SCALE GENOMIC DNA]</scope>
</reference>
<dbReference type="AlphaFoldDB" id="A0A0G1CVQ4"/>
<sequence>MNGGEKAGCFPRRCSFGDGRTEKYSLNKNKGVLRADFIGNEIEQNEDRA</sequence>
<evidence type="ECO:0000313" key="1">
    <source>
        <dbReference type="EMBL" id="KKS53698.1"/>
    </source>
</evidence>
<comment type="caution">
    <text evidence="1">The sequence shown here is derived from an EMBL/GenBank/DDBJ whole genome shotgun (WGS) entry which is preliminary data.</text>
</comment>
<gene>
    <name evidence="1" type="ORF">UV20_C0047G0009</name>
</gene>
<protein>
    <submittedName>
        <fullName evidence="1">Uncharacterized protein</fullName>
    </submittedName>
</protein>
<proteinExistence type="predicted"/>
<accession>A0A0G1CVQ4</accession>
<organism evidence="1 2">
    <name type="scientific">Candidatus Magasanikbacteria bacterium GW2011_GWA2_42_32</name>
    <dbReference type="NCBI Taxonomy" id="1619039"/>
    <lineage>
        <taxon>Bacteria</taxon>
        <taxon>Candidatus Magasanikiibacteriota</taxon>
    </lineage>
</organism>